<dbReference type="Pfam" id="PF08534">
    <property type="entry name" value="Redoxin"/>
    <property type="match status" value="1"/>
</dbReference>
<dbReference type="Proteomes" id="UP000324233">
    <property type="component" value="Chromosome"/>
</dbReference>
<proteinExistence type="predicted"/>
<reference evidence="4 5" key="1">
    <citation type="submission" date="2019-08" db="EMBL/GenBank/DDBJ databases">
        <title>Deep-cultivation of Planctomycetes and their phenomic and genomic characterization uncovers novel biology.</title>
        <authorList>
            <person name="Wiegand S."/>
            <person name="Jogler M."/>
            <person name="Boedeker C."/>
            <person name="Pinto D."/>
            <person name="Vollmers J."/>
            <person name="Rivas-Marin E."/>
            <person name="Kohn T."/>
            <person name="Peeters S.H."/>
            <person name="Heuer A."/>
            <person name="Rast P."/>
            <person name="Oberbeckmann S."/>
            <person name="Bunk B."/>
            <person name="Jeske O."/>
            <person name="Meyerdierks A."/>
            <person name="Storesund J.E."/>
            <person name="Kallscheuer N."/>
            <person name="Luecker S."/>
            <person name="Lage O.M."/>
            <person name="Pohl T."/>
            <person name="Merkel B.J."/>
            <person name="Hornburger P."/>
            <person name="Mueller R.-W."/>
            <person name="Bruemmer F."/>
            <person name="Labrenz M."/>
            <person name="Spormann A.M."/>
            <person name="Op den Camp H."/>
            <person name="Overmann J."/>
            <person name="Amann R."/>
            <person name="Jetten M.S.M."/>
            <person name="Mascher T."/>
            <person name="Medema M.H."/>
            <person name="Devos D.P."/>
            <person name="Kaster A.-K."/>
            <person name="Ovreas L."/>
            <person name="Rohde M."/>
            <person name="Galperin M.Y."/>
            <person name="Jogler C."/>
        </authorList>
    </citation>
    <scope>NUCLEOTIDE SEQUENCE [LARGE SCALE GENOMIC DNA]</scope>
    <source>
        <strain evidence="4 5">OJF2</strain>
    </source>
</reference>
<dbReference type="AlphaFoldDB" id="A0A5B9VXZ7"/>
<dbReference type="InterPro" id="IPR050553">
    <property type="entry name" value="Thioredoxin_ResA/DsbE_sf"/>
</dbReference>
<dbReference type="InterPro" id="IPR013766">
    <property type="entry name" value="Thioredoxin_domain"/>
</dbReference>
<accession>A0A5B9VXZ7</accession>
<evidence type="ECO:0000256" key="2">
    <source>
        <dbReference type="SAM" id="SignalP"/>
    </source>
</evidence>
<evidence type="ECO:0000259" key="3">
    <source>
        <dbReference type="PROSITE" id="PS51352"/>
    </source>
</evidence>
<dbReference type="PROSITE" id="PS51352">
    <property type="entry name" value="THIOREDOXIN_2"/>
    <property type="match status" value="1"/>
</dbReference>
<keyword evidence="2" id="KW-0732">Signal</keyword>
<feature type="compositionally biased region" description="Basic and acidic residues" evidence="1">
    <location>
        <begin position="681"/>
        <end position="692"/>
    </location>
</feature>
<dbReference type="RefSeq" id="WP_148591896.1">
    <property type="nucleotide sequence ID" value="NZ_CP042997.1"/>
</dbReference>
<dbReference type="InterPro" id="IPR013740">
    <property type="entry name" value="Redoxin"/>
</dbReference>
<feature type="region of interest" description="Disordered" evidence="1">
    <location>
        <begin position="40"/>
        <end position="70"/>
    </location>
</feature>
<name>A0A5B9VXZ7_9BACT</name>
<dbReference type="PANTHER" id="PTHR42852">
    <property type="entry name" value="THIOL:DISULFIDE INTERCHANGE PROTEIN DSBE"/>
    <property type="match status" value="1"/>
</dbReference>
<dbReference type="SUPFAM" id="SSF52833">
    <property type="entry name" value="Thioredoxin-like"/>
    <property type="match status" value="1"/>
</dbReference>
<dbReference type="Gene3D" id="3.40.30.10">
    <property type="entry name" value="Glutaredoxin"/>
    <property type="match status" value="1"/>
</dbReference>
<dbReference type="GO" id="GO:0016491">
    <property type="term" value="F:oxidoreductase activity"/>
    <property type="evidence" value="ECO:0007669"/>
    <property type="project" value="InterPro"/>
</dbReference>
<dbReference type="OrthoDB" id="209942at2"/>
<dbReference type="InterPro" id="IPR036249">
    <property type="entry name" value="Thioredoxin-like_sf"/>
</dbReference>
<dbReference type="EMBL" id="CP042997">
    <property type="protein sequence ID" value="QEH32595.1"/>
    <property type="molecule type" value="Genomic_DNA"/>
</dbReference>
<dbReference type="CDD" id="cd02966">
    <property type="entry name" value="TlpA_like_family"/>
    <property type="match status" value="1"/>
</dbReference>
<feature type="compositionally biased region" description="Low complexity" evidence="1">
    <location>
        <begin position="40"/>
        <end position="54"/>
    </location>
</feature>
<organism evidence="4 5">
    <name type="scientific">Aquisphaera giovannonii</name>
    <dbReference type="NCBI Taxonomy" id="406548"/>
    <lineage>
        <taxon>Bacteria</taxon>
        <taxon>Pseudomonadati</taxon>
        <taxon>Planctomycetota</taxon>
        <taxon>Planctomycetia</taxon>
        <taxon>Isosphaerales</taxon>
        <taxon>Isosphaeraceae</taxon>
        <taxon>Aquisphaera</taxon>
    </lineage>
</organism>
<feature type="chain" id="PRO_5023147196" evidence="2">
    <location>
        <begin position="40"/>
        <end position="960"/>
    </location>
</feature>
<feature type="region of interest" description="Disordered" evidence="1">
    <location>
        <begin position="681"/>
        <end position="717"/>
    </location>
</feature>
<sequence precursor="true">MTAMSRTPSTRPRRIRPRARVLLAAIASLAALPMGPAVAADGPAPRASASPPGSTLHLSNGGFARGELRPSGPPATIRWQAAALVDPLDFDLPSVNAVHFPAPEKLPRPDAEYCFELAGGDVLFGGLAALDGGEAVLDVPRVGRLRVRRSAIARMYRWKSGGDLVYLGPNGLDGWKQTAQGKTWKEEQGQPVTDQEGAAIRGDLQLPARSSVEFELSWKTKPDFILALGVGDDEKSVQRAFRFEVWERDLIIQRETEQEADVASVGEIAPGQGRVHLTAYLDQEKGRILVFSPDGKQLADLKVAGAQPQVLGAVSLVNKRGDVRLERIRVGRWNGEPPKPVEGDRSRIHQVDGSILYGQVARLDAASRSFVVGAGKDESRIPEGKIAAVFLSRPEGAGDRKLAAVYQDGGRFSGELDAIEASTLRLRVPGIEGAVTLPLAGLRSLVSLQPRAVPASVGGVAGILELDDLRLPGRLVDGKERPGASCLAWRPQGSAGASALRPGVAGRIVYREAPAQRPATARTAPAPPPGPGGVVAGFLNALGGTPQSSSSGGKRKSLYLRSGDVIPSEVTSIDENGVRFKTSMSASTFVPNEKVKAVELAIPGDFPIKVTKSKRERLLTLPRMQKENPPTHLIRSRNGDFIRGRVVGMDSKVLHLELRLEPRDIPRDRIGLIVWLHPEDARPKPEDAKPKADAGANPAPAAGPPPPAPASAAAPPSTAGTRVQAVCNDGIRLTFVAESFAGTAIAGKSGVLGPCNVDLKEVDELLIGGGIEKAAASLAYQQYRLVDAVEPKASQGTASDPSAGATGTEGSLVGKPAPDFELALLDGTKFSPAQHRGSVLVLDFWATWCGPCIQAMPQVEKVADEFKDRGVKLVAVNLQEEPKQIKALLERQKLHPAVALDRDGAVAEKYAANAIPQTVIIDREGKVARLFIGGGPHFDVMLREALRSVVGEAPAAPVSK</sequence>
<dbReference type="PANTHER" id="PTHR42852:SF17">
    <property type="entry name" value="THIOREDOXIN-LIKE PROTEIN HI_1115"/>
    <property type="match status" value="1"/>
</dbReference>
<feature type="signal peptide" evidence="2">
    <location>
        <begin position="1"/>
        <end position="39"/>
    </location>
</feature>
<evidence type="ECO:0000313" key="5">
    <source>
        <dbReference type="Proteomes" id="UP000324233"/>
    </source>
</evidence>
<gene>
    <name evidence="4" type="primary">resA_3</name>
    <name evidence="4" type="ORF">OJF2_10740</name>
</gene>
<protein>
    <submittedName>
        <fullName evidence="4">Thiol-disulfide oxidoreductase ResA</fullName>
    </submittedName>
</protein>
<keyword evidence="5" id="KW-1185">Reference proteome</keyword>
<feature type="domain" description="Thioredoxin" evidence="3">
    <location>
        <begin position="811"/>
        <end position="951"/>
    </location>
</feature>
<evidence type="ECO:0000256" key="1">
    <source>
        <dbReference type="SAM" id="MobiDB-lite"/>
    </source>
</evidence>
<evidence type="ECO:0000313" key="4">
    <source>
        <dbReference type="EMBL" id="QEH32595.1"/>
    </source>
</evidence>
<dbReference type="KEGG" id="agv:OJF2_10740"/>